<dbReference type="EMBL" id="WTYN01000004">
    <property type="protein sequence ID" value="MXO63952.1"/>
    <property type="molecule type" value="Genomic_DNA"/>
</dbReference>
<organism evidence="7 8">
    <name type="scientific">Qipengyuania oceanensis</name>
    <dbReference type="NCBI Taxonomy" id="1463597"/>
    <lineage>
        <taxon>Bacteria</taxon>
        <taxon>Pseudomonadati</taxon>
        <taxon>Pseudomonadota</taxon>
        <taxon>Alphaproteobacteria</taxon>
        <taxon>Sphingomonadales</taxon>
        <taxon>Erythrobacteraceae</taxon>
        <taxon>Qipengyuania</taxon>
    </lineage>
</organism>
<keyword evidence="2" id="KW-0808">Transferase</keyword>
<dbReference type="InterPro" id="IPR015840">
    <property type="entry name" value="DNA_MeTrfase_ParB"/>
</dbReference>
<proteinExistence type="inferred from homology"/>
<dbReference type="SUPFAM" id="SSF53335">
    <property type="entry name" value="S-adenosyl-L-methionine-dependent methyltransferases"/>
    <property type="match status" value="1"/>
</dbReference>
<dbReference type="GO" id="GO:0003677">
    <property type="term" value="F:DNA binding"/>
    <property type="evidence" value="ECO:0007669"/>
    <property type="project" value="InterPro"/>
</dbReference>
<evidence type="ECO:0000259" key="5">
    <source>
        <dbReference type="Pfam" id="PF01555"/>
    </source>
</evidence>
<dbReference type="InterPro" id="IPR002941">
    <property type="entry name" value="DNA_methylase_N4/N6"/>
</dbReference>
<dbReference type="InterPro" id="IPR029063">
    <property type="entry name" value="SAM-dependent_MTases_sf"/>
</dbReference>
<evidence type="ECO:0000256" key="2">
    <source>
        <dbReference type="ARBA" id="ARBA00022679"/>
    </source>
</evidence>
<accession>A0A844YJA6</accession>
<dbReference type="OrthoDB" id="7806498at2"/>
<dbReference type="GO" id="GO:0032259">
    <property type="term" value="P:methylation"/>
    <property type="evidence" value="ECO:0007669"/>
    <property type="project" value="UniProtKB-KW"/>
</dbReference>
<dbReference type="SUPFAM" id="SSF110849">
    <property type="entry name" value="ParB/Sulfiredoxin"/>
    <property type="match status" value="1"/>
</dbReference>
<dbReference type="PIRSF" id="PIRSF036758">
    <property type="entry name" value="Aden_M_ParB"/>
    <property type="match status" value="1"/>
</dbReference>
<name>A0A844YJA6_9SPHN</name>
<dbReference type="GO" id="GO:0008170">
    <property type="term" value="F:N-methyltransferase activity"/>
    <property type="evidence" value="ECO:0007669"/>
    <property type="project" value="InterPro"/>
</dbReference>
<dbReference type="Gene3D" id="3.40.50.150">
    <property type="entry name" value="Vaccinia Virus protein VP39"/>
    <property type="match status" value="1"/>
</dbReference>
<dbReference type="Pfam" id="PF02195">
    <property type="entry name" value="ParB_N"/>
    <property type="match status" value="1"/>
</dbReference>
<dbReference type="AlphaFoldDB" id="A0A844YJA6"/>
<evidence type="ECO:0000313" key="7">
    <source>
        <dbReference type="EMBL" id="MXO63952.1"/>
    </source>
</evidence>
<dbReference type="Proteomes" id="UP000445582">
    <property type="component" value="Unassembled WGS sequence"/>
</dbReference>
<evidence type="ECO:0000256" key="4">
    <source>
        <dbReference type="RuleBase" id="RU362026"/>
    </source>
</evidence>
<comment type="similarity">
    <text evidence="4">Belongs to the N(4)/N(6)-methyltransferase family.</text>
</comment>
<dbReference type="InterPro" id="IPR036086">
    <property type="entry name" value="ParB/Sulfiredoxin_sf"/>
</dbReference>
<sequence length="439" mass="48747">MKLPNHPQIEIAPISLPKRNPNGTIVFTDKLVELRAQMIRRHGFIPPILVSDDYTIVAGEDWYLAALKLNKAEVPVLRESFASDELRRAYSLADAKISSLTEFDQDALSVELEFFFEAGFDITELGFSTADLDFSVVEEVEPDKAGKAEEVELPDPDQIAVTRPRDLWLIGPHKAYCGDARDSASWDTLLASERADIVFGDAPYNVPINGHVSGTGRHREFAFASGEMSPAEFTHFLRSVFKNCVRFSRSGSIHYQCIDWRHIREILDAADGVYGEFKQLLVWDKGTGGMGTFYRSRHELVLAFKSGKAKHVNNFGLGETGRYRTNVIEYPGCNTFRKGREADLAAHSTVKPTAMVVDFLLDCSNRGDLVVDPFLGSGTTLIAAHKAKRRGAGMEIDPLYVDTALKRLQGVTGIEPVLAGDGRTFSEIAAERLSEREED</sequence>
<feature type="domain" description="DNA methylase N-4/N-6" evidence="5">
    <location>
        <begin position="196"/>
        <end position="405"/>
    </location>
</feature>
<dbReference type="EC" id="2.1.1.-" evidence="4"/>
<dbReference type="GO" id="GO:0009007">
    <property type="term" value="F:site-specific DNA-methyltransferase (adenine-specific) activity"/>
    <property type="evidence" value="ECO:0007669"/>
    <property type="project" value="UniProtKB-EC"/>
</dbReference>
<gene>
    <name evidence="7" type="ORF">GRI48_13155</name>
</gene>
<evidence type="ECO:0000256" key="3">
    <source>
        <dbReference type="ARBA" id="ARBA00047942"/>
    </source>
</evidence>
<comment type="catalytic activity">
    <reaction evidence="3">
        <text>a 2'-deoxyadenosine in DNA + S-adenosyl-L-methionine = an N(6)-methyl-2'-deoxyadenosine in DNA + S-adenosyl-L-homocysteine + H(+)</text>
        <dbReference type="Rhea" id="RHEA:15197"/>
        <dbReference type="Rhea" id="RHEA-COMP:12418"/>
        <dbReference type="Rhea" id="RHEA-COMP:12419"/>
        <dbReference type="ChEBI" id="CHEBI:15378"/>
        <dbReference type="ChEBI" id="CHEBI:57856"/>
        <dbReference type="ChEBI" id="CHEBI:59789"/>
        <dbReference type="ChEBI" id="CHEBI:90615"/>
        <dbReference type="ChEBI" id="CHEBI:90616"/>
        <dbReference type="EC" id="2.1.1.72"/>
    </reaction>
</comment>
<dbReference type="RefSeq" id="WP_160677173.1">
    <property type="nucleotide sequence ID" value="NZ_WTYN01000004.1"/>
</dbReference>
<feature type="domain" description="ParB-like N-terminal" evidence="6">
    <location>
        <begin position="26"/>
        <end position="89"/>
    </location>
</feature>
<keyword evidence="1 7" id="KW-0489">Methyltransferase</keyword>
<dbReference type="InterPro" id="IPR001091">
    <property type="entry name" value="RM_Methyltransferase"/>
</dbReference>
<comment type="caution">
    <text evidence="7">The sequence shown here is derived from an EMBL/GenBank/DDBJ whole genome shotgun (WGS) entry which is preliminary data.</text>
</comment>
<keyword evidence="8" id="KW-1185">Reference proteome</keyword>
<evidence type="ECO:0000313" key="8">
    <source>
        <dbReference type="Proteomes" id="UP000445582"/>
    </source>
</evidence>
<dbReference type="Pfam" id="PF01555">
    <property type="entry name" value="N6_N4_Mtase"/>
    <property type="match status" value="1"/>
</dbReference>
<dbReference type="Gene3D" id="3.90.1530.10">
    <property type="entry name" value="Conserved hypothetical protein from pyrococcus furiosus pfu- 392566-001, ParB domain"/>
    <property type="match status" value="1"/>
</dbReference>
<dbReference type="InterPro" id="IPR003115">
    <property type="entry name" value="ParB_N"/>
</dbReference>
<reference evidence="7 8" key="1">
    <citation type="submission" date="2019-12" db="EMBL/GenBank/DDBJ databases">
        <title>Genomic-based taxomic classification of the family Erythrobacteraceae.</title>
        <authorList>
            <person name="Xu L."/>
        </authorList>
    </citation>
    <scope>NUCLEOTIDE SEQUENCE [LARGE SCALE GENOMIC DNA]</scope>
    <source>
        <strain evidence="7 8">MCCC 1A09965</strain>
    </source>
</reference>
<evidence type="ECO:0000256" key="1">
    <source>
        <dbReference type="ARBA" id="ARBA00022603"/>
    </source>
</evidence>
<protein>
    <recommendedName>
        <fullName evidence="4">Methyltransferase</fullName>
        <ecNumber evidence="4">2.1.1.-</ecNumber>
    </recommendedName>
</protein>
<evidence type="ECO:0000259" key="6">
    <source>
        <dbReference type="Pfam" id="PF02195"/>
    </source>
</evidence>
<dbReference type="PRINTS" id="PR00508">
    <property type="entry name" value="S21N4MTFRASE"/>
</dbReference>